<dbReference type="InterPro" id="IPR035940">
    <property type="entry name" value="CAP_sf"/>
</dbReference>
<keyword evidence="1" id="KW-0812">Transmembrane</keyword>
<name>A0A3P7JJW4_STRVU</name>
<dbReference type="Pfam" id="PF00188">
    <property type="entry name" value="CAP"/>
    <property type="match status" value="1"/>
</dbReference>
<dbReference type="Gene3D" id="3.40.33.10">
    <property type="entry name" value="CAP"/>
    <property type="match status" value="1"/>
</dbReference>
<evidence type="ECO:0000313" key="4">
    <source>
        <dbReference type="Proteomes" id="UP000270094"/>
    </source>
</evidence>
<dbReference type="AlphaFoldDB" id="A0A3P7JJW4"/>
<dbReference type="SUPFAM" id="SSF55797">
    <property type="entry name" value="PR-1-like"/>
    <property type="match status" value="1"/>
</dbReference>
<evidence type="ECO:0000313" key="3">
    <source>
        <dbReference type="EMBL" id="VDM80079.1"/>
    </source>
</evidence>
<feature type="domain" description="SCP" evidence="2">
    <location>
        <begin position="78"/>
        <end position="225"/>
    </location>
</feature>
<sequence length="225" mass="25250">MEAALKAHNSRSIGASIDIKGNLQHELCSKFQREKIKMVLVTYAFTAIYVGWLLTLEFLTKISVGFVFDFLDCKGDAAVMEAALKAHNSRRELLASGNVTTDKGNMPSGADIYKLNYKCYVENEARKGVQNCKEGESNRFLGEENSLWVPIFGVRTPAEAVEYAANHWWSRVASADPTDLRITSGWLTPPLRSFTLMGYGYNDQIGCAVKECGEFYFVKCRYKPE</sequence>
<evidence type="ECO:0000256" key="1">
    <source>
        <dbReference type="SAM" id="Phobius"/>
    </source>
</evidence>
<evidence type="ECO:0000259" key="2">
    <source>
        <dbReference type="SMART" id="SM00198"/>
    </source>
</evidence>
<dbReference type="Proteomes" id="UP000270094">
    <property type="component" value="Unassembled WGS sequence"/>
</dbReference>
<dbReference type="CDD" id="cd05380">
    <property type="entry name" value="CAP_euk"/>
    <property type="match status" value="1"/>
</dbReference>
<keyword evidence="1" id="KW-0472">Membrane</keyword>
<organism evidence="3 4">
    <name type="scientific">Strongylus vulgaris</name>
    <name type="common">Blood worm</name>
    <dbReference type="NCBI Taxonomy" id="40348"/>
    <lineage>
        <taxon>Eukaryota</taxon>
        <taxon>Metazoa</taxon>
        <taxon>Ecdysozoa</taxon>
        <taxon>Nematoda</taxon>
        <taxon>Chromadorea</taxon>
        <taxon>Rhabditida</taxon>
        <taxon>Rhabditina</taxon>
        <taxon>Rhabditomorpha</taxon>
        <taxon>Strongyloidea</taxon>
        <taxon>Strongylidae</taxon>
        <taxon>Strongylus</taxon>
    </lineage>
</organism>
<dbReference type="InterPro" id="IPR014044">
    <property type="entry name" value="CAP_dom"/>
</dbReference>
<dbReference type="SMART" id="SM00198">
    <property type="entry name" value="SCP"/>
    <property type="match status" value="1"/>
</dbReference>
<feature type="transmembrane region" description="Helical" evidence="1">
    <location>
        <begin position="40"/>
        <end position="59"/>
    </location>
</feature>
<keyword evidence="1" id="KW-1133">Transmembrane helix</keyword>
<dbReference type="OrthoDB" id="5817383at2759"/>
<proteinExistence type="predicted"/>
<accession>A0A3P7JJW4</accession>
<dbReference type="EMBL" id="UYYB01107303">
    <property type="protein sequence ID" value="VDM80079.1"/>
    <property type="molecule type" value="Genomic_DNA"/>
</dbReference>
<reference evidence="3 4" key="1">
    <citation type="submission" date="2018-11" db="EMBL/GenBank/DDBJ databases">
        <authorList>
            <consortium name="Pathogen Informatics"/>
        </authorList>
    </citation>
    <scope>NUCLEOTIDE SEQUENCE [LARGE SCALE GENOMIC DNA]</scope>
</reference>
<gene>
    <name evidence="3" type="ORF">SVUK_LOCUS15077</name>
</gene>
<keyword evidence="4" id="KW-1185">Reference proteome</keyword>
<protein>
    <recommendedName>
        <fullName evidence="2">SCP domain-containing protein</fullName>
    </recommendedName>
</protein>